<comment type="caution">
    <text evidence="1">The sequence shown here is derived from an EMBL/GenBank/DDBJ whole genome shotgun (WGS) entry which is preliminary data.</text>
</comment>
<keyword evidence="2" id="KW-1185">Reference proteome</keyword>
<proteinExistence type="predicted"/>
<evidence type="ECO:0000313" key="1">
    <source>
        <dbReference type="EMBL" id="MQA19326.1"/>
    </source>
</evidence>
<accession>A0A843SFV3</accession>
<evidence type="ECO:0000313" key="2">
    <source>
        <dbReference type="Proteomes" id="UP000444318"/>
    </source>
</evidence>
<organism evidence="1 2">
    <name type="scientific">Rugamonas rivuli</name>
    <dbReference type="NCBI Taxonomy" id="2743358"/>
    <lineage>
        <taxon>Bacteria</taxon>
        <taxon>Pseudomonadati</taxon>
        <taxon>Pseudomonadota</taxon>
        <taxon>Betaproteobacteria</taxon>
        <taxon>Burkholderiales</taxon>
        <taxon>Oxalobacteraceae</taxon>
        <taxon>Telluria group</taxon>
        <taxon>Rugamonas</taxon>
    </lineage>
</organism>
<dbReference type="EMBL" id="WHUF01000002">
    <property type="protein sequence ID" value="MQA19326.1"/>
    <property type="molecule type" value="Genomic_DNA"/>
</dbReference>
<gene>
    <name evidence="1" type="ORF">GEV01_07340</name>
</gene>
<name>A0A843SFV3_9BURK</name>
<reference evidence="1 2" key="1">
    <citation type="submission" date="2019-10" db="EMBL/GenBank/DDBJ databases">
        <title>Two novel species isolated from a subtropical stream in China.</title>
        <authorList>
            <person name="Lu H."/>
        </authorList>
    </citation>
    <scope>NUCLEOTIDE SEQUENCE [LARGE SCALE GENOMIC DNA]</scope>
    <source>
        <strain evidence="1 2">FT103W</strain>
    </source>
</reference>
<dbReference type="RefSeq" id="WP_152803039.1">
    <property type="nucleotide sequence ID" value="NZ_WHUF01000002.1"/>
</dbReference>
<evidence type="ECO:0008006" key="3">
    <source>
        <dbReference type="Google" id="ProtNLM"/>
    </source>
</evidence>
<protein>
    <recommendedName>
        <fullName evidence="3">Lipoprotein</fullName>
    </recommendedName>
</protein>
<dbReference type="PROSITE" id="PS51257">
    <property type="entry name" value="PROKAR_LIPOPROTEIN"/>
    <property type="match status" value="1"/>
</dbReference>
<dbReference type="Proteomes" id="UP000444318">
    <property type="component" value="Unassembled WGS sequence"/>
</dbReference>
<sequence>MKTIILAILAVVLVGCSKSDETISVGSKENREPGMAAIAQRQKELLESDRKLFETEAKSKKASSAPPSK</sequence>
<dbReference type="AlphaFoldDB" id="A0A843SFV3"/>